<dbReference type="InterPro" id="IPR029066">
    <property type="entry name" value="PLP-binding_barrel"/>
</dbReference>
<comment type="similarity">
    <text evidence="1">Belongs to the DSD1 family.</text>
</comment>
<name>A0A518AQ78_9BACT</name>
<dbReference type="InterPro" id="IPR001608">
    <property type="entry name" value="Ala_racemase_N"/>
</dbReference>
<protein>
    <submittedName>
        <fullName evidence="4">D-threonine aldolase</fullName>
        <ecNumber evidence="4">4.1.2.42</ecNumber>
    </submittedName>
</protein>
<dbReference type="EMBL" id="CP036278">
    <property type="protein sequence ID" value="QDU56875.1"/>
    <property type="molecule type" value="Genomic_DNA"/>
</dbReference>
<dbReference type="KEGG" id="amuc:Pan181_30870"/>
<gene>
    <name evidence="4" type="ORF">Pan181_30870</name>
</gene>
<dbReference type="EC" id="4.1.2.42" evidence="4"/>
<organism evidence="4 5">
    <name type="scientific">Aeoliella mucimassa</name>
    <dbReference type="NCBI Taxonomy" id="2527972"/>
    <lineage>
        <taxon>Bacteria</taxon>
        <taxon>Pseudomonadati</taxon>
        <taxon>Planctomycetota</taxon>
        <taxon>Planctomycetia</taxon>
        <taxon>Pirellulales</taxon>
        <taxon>Lacipirellulaceae</taxon>
        <taxon>Aeoliella</taxon>
    </lineage>
</organism>
<dbReference type="Pfam" id="PF01168">
    <property type="entry name" value="Ala_racemase_N"/>
    <property type="match status" value="1"/>
</dbReference>
<dbReference type="RefSeq" id="WP_145247660.1">
    <property type="nucleotide sequence ID" value="NZ_CP036278.1"/>
</dbReference>
<dbReference type="InterPro" id="IPR051466">
    <property type="entry name" value="D-amino_acid_metab_enzyme"/>
</dbReference>
<evidence type="ECO:0000313" key="4">
    <source>
        <dbReference type="EMBL" id="QDU56875.1"/>
    </source>
</evidence>
<dbReference type="Gene3D" id="2.40.37.20">
    <property type="entry name" value="D-serine dehydratase-like domain"/>
    <property type="match status" value="1"/>
</dbReference>
<feature type="domain" description="D-serine dehydratase-like" evidence="3">
    <location>
        <begin position="282"/>
        <end position="377"/>
    </location>
</feature>
<dbReference type="GO" id="GO:0008721">
    <property type="term" value="F:D-serine ammonia-lyase activity"/>
    <property type="evidence" value="ECO:0007669"/>
    <property type="project" value="TreeGrafter"/>
</dbReference>
<accession>A0A518AQ78</accession>
<dbReference type="Proteomes" id="UP000315750">
    <property type="component" value="Chromosome"/>
</dbReference>
<reference evidence="4 5" key="1">
    <citation type="submission" date="2019-02" db="EMBL/GenBank/DDBJ databases">
        <title>Deep-cultivation of Planctomycetes and their phenomic and genomic characterization uncovers novel biology.</title>
        <authorList>
            <person name="Wiegand S."/>
            <person name="Jogler M."/>
            <person name="Boedeker C."/>
            <person name="Pinto D."/>
            <person name="Vollmers J."/>
            <person name="Rivas-Marin E."/>
            <person name="Kohn T."/>
            <person name="Peeters S.H."/>
            <person name="Heuer A."/>
            <person name="Rast P."/>
            <person name="Oberbeckmann S."/>
            <person name="Bunk B."/>
            <person name="Jeske O."/>
            <person name="Meyerdierks A."/>
            <person name="Storesund J.E."/>
            <person name="Kallscheuer N."/>
            <person name="Luecker S."/>
            <person name="Lage O.M."/>
            <person name="Pohl T."/>
            <person name="Merkel B.J."/>
            <person name="Hornburger P."/>
            <person name="Mueller R.-W."/>
            <person name="Bruemmer F."/>
            <person name="Labrenz M."/>
            <person name="Spormann A.M."/>
            <person name="Op den Camp H."/>
            <person name="Overmann J."/>
            <person name="Amann R."/>
            <person name="Jetten M.S.M."/>
            <person name="Mascher T."/>
            <person name="Medema M.H."/>
            <person name="Devos D.P."/>
            <person name="Kaster A.-K."/>
            <person name="Ovreas L."/>
            <person name="Rohde M."/>
            <person name="Galperin M.Y."/>
            <person name="Jogler C."/>
        </authorList>
    </citation>
    <scope>NUCLEOTIDE SEQUENCE [LARGE SCALE GENOMIC DNA]</scope>
    <source>
        <strain evidence="4 5">Pan181</strain>
    </source>
</reference>
<dbReference type="Pfam" id="PF14031">
    <property type="entry name" value="D-ser_dehydrat"/>
    <property type="match status" value="1"/>
</dbReference>
<dbReference type="GO" id="GO:0036088">
    <property type="term" value="P:D-serine catabolic process"/>
    <property type="evidence" value="ECO:0007669"/>
    <property type="project" value="TreeGrafter"/>
</dbReference>
<dbReference type="InterPro" id="IPR042208">
    <property type="entry name" value="D-ser_dehydrat-like_sf"/>
</dbReference>
<dbReference type="PANTHER" id="PTHR28004">
    <property type="entry name" value="ZGC:162816-RELATED"/>
    <property type="match status" value="1"/>
</dbReference>
<keyword evidence="2 4" id="KW-0456">Lyase</keyword>
<dbReference type="AlphaFoldDB" id="A0A518AQ78"/>
<evidence type="ECO:0000313" key="5">
    <source>
        <dbReference type="Proteomes" id="UP000315750"/>
    </source>
</evidence>
<evidence type="ECO:0000256" key="1">
    <source>
        <dbReference type="ARBA" id="ARBA00005323"/>
    </source>
</evidence>
<dbReference type="OrthoDB" id="9788869at2"/>
<dbReference type="GO" id="GO:0043876">
    <property type="term" value="F:D-threonine aldolase activity"/>
    <property type="evidence" value="ECO:0007669"/>
    <property type="project" value="UniProtKB-EC"/>
</dbReference>
<evidence type="ECO:0000259" key="3">
    <source>
        <dbReference type="SMART" id="SM01119"/>
    </source>
</evidence>
<dbReference type="SUPFAM" id="SSF51419">
    <property type="entry name" value="PLP-binding barrel"/>
    <property type="match status" value="1"/>
</dbReference>
<dbReference type="Gene3D" id="3.20.20.10">
    <property type="entry name" value="Alanine racemase"/>
    <property type="match status" value="1"/>
</dbReference>
<dbReference type="PANTHER" id="PTHR28004:SF2">
    <property type="entry name" value="D-SERINE DEHYDRATASE"/>
    <property type="match status" value="1"/>
</dbReference>
<evidence type="ECO:0000256" key="2">
    <source>
        <dbReference type="ARBA" id="ARBA00023239"/>
    </source>
</evidence>
<proteinExistence type="inferred from homology"/>
<dbReference type="SMART" id="SM01119">
    <property type="entry name" value="D-ser_dehydrat"/>
    <property type="match status" value="1"/>
</dbReference>
<keyword evidence="5" id="KW-1185">Reference proteome</keyword>
<dbReference type="InterPro" id="IPR026956">
    <property type="entry name" value="D-ser_dehydrat-like_dom"/>
</dbReference>
<sequence>MQAISSESTAKLCDVGPYAELAAKPCTWPQVLEYDRLATPYLAIDGAMVLQNIRRLSEYCQSKGVKFRPHTKTHKSRVLAQFQCDAGAIGLTVAKAGEFETFASSEIDRLIAYPAISPGARRIAGDPQQSASGLFTVDSQQAVECLIEASSSAKLPLRVLVDADVGMGRTGVSTPAESLALAEQVDRATNLHLAGLFVYPGHVWAPPGEQQQPLEVVADIIDSHLQLWASKGFAAEIVSAGSTPTAYQSHLVKSVTEIRSGTYVYNDMNTVRGGFCEFNSCAARVIATVVSTAVPGQVVLDSGSKALAIDRCIPAPDSGHGFLPDYPQAVITALSEEHAQVAIGECDRAPKLGERVQIVPNHICPVINLTNEAWWFGSEQSPIELPIDARGKSR</sequence>